<gene>
    <name evidence="3" type="ORF">CSEC_1879</name>
</gene>
<dbReference type="InterPro" id="IPR011762">
    <property type="entry name" value="COA_CT_N"/>
</dbReference>
<dbReference type="Gene3D" id="3.90.226.10">
    <property type="entry name" value="2-enoyl-CoA Hydratase, Chain A, domain 1"/>
    <property type="match status" value="2"/>
</dbReference>
<evidence type="ECO:0000259" key="2">
    <source>
        <dbReference type="PROSITE" id="PS50989"/>
    </source>
</evidence>
<reference evidence="3" key="1">
    <citation type="submission" date="2013-12" db="EMBL/GenBank/DDBJ databases">
        <authorList>
            <person name="Linke B."/>
        </authorList>
    </citation>
    <scope>NUCLEOTIDE SEQUENCE [LARGE SCALE GENOMIC DNA]</scope>
    <source>
        <strain evidence="3">CRIB-18</strain>
    </source>
</reference>
<dbReference type="EMBL" id="CCEJ010000009">
    <property type="protein sequence ID" value="CDR34686.1"/>
    <property type="molecule type" value="Genomic_DNA"/>
</dbReference>
<comment type="caution">
    <text evidence="3">The sequence shown here is derived from an EMBL/GenBank/DDBJ whole genome shotgun (WGS) entry which is preliminary data.</text>
</comment>
<dbReference type="GO" id="GO:1905202">
    <property type="term" value="C:methylcrotonoyl-CoA carboxylase complex"/>
    <property type="evidence" value="ECO:0007669"/>
    <property type="project" value="TreeGrafter"/>
</dbReference>
<dbReference type="GO" id="GO:0004658">
    <property type="term" value="F:propionyl-CoA carboxylase activity"/>
    <property type="evidence" value="ECO:0007669"/>
    <property type="project" value="UniProtKB-EC"/>
</dbReference>
<dbReference type="AlphaFoldDB" id="A0A090D074"/>
<dbReference type="GO" id="GO:0006552">
    <property type="term" value="P:L-leucine catabolic process"/>
    <property type="evidence" value="ECO:0007669"/>
    <property type="project" value="TreeGrafter"/>
</dbReference>
<reference evidence="3" key="2">
    <citation type="submission" date="2014-09" db="EMBL/GenBank/DDBJ databases">
        <title>Criblamydia sequanensis harbors a mega-plasmid encoding arsenite resistance.</title>
        <authorList>
            <person name="Bertelli C."/>
            <person name="Goesmann A."/>
            <person name="Greub G."/>
        </authorList>
    </citation>
    <scope>NUCLEOTIDE SEQUENCE [LARGE SCALE GENOMIC DNA]</scope>
    <source>
        <strain evidence="3">CRIB-18</strain>
    </source>
</reference>
<dbReference type="PROSITE" id="PS50980">
    <property type="entry name" value="COA_CT_NTER"/>
    <property type="match status" value="1"/>
</dbReference>
<dbReference type="SUPFAM" id="SSF52096">
    <property type="entry name" value="ClpP/crotonase"/>
    <property type="match status" value="2"/>
</dbReference>
<name>A0A090D074_9BACT</name>
<dbReference type="Proteomes" id="UP000031552">
    <property type="component" value="Unassembled WGS sequence"/>
</dbReference>
<dbReference type="OrthoDB" id="9803706at2"/>
<dbReference type="InterPro" id="IPR045190">
    <property type="entry name" value="MCCB/AccD1-like"/>
</dbReference>
<proteinExistence type="predicted"/>
<organism evidence="3 4">
    <name type="scientific">Candidatus Criblamydia sequanensis CRIB-18</name>
    <dbReference type="NCBI Taxonomy" id="1437425"/>
    <lineage>
        <taxon>Bacteria</taxon>
        <taxon>Pseudomonadati</taxon>
        <taxon>Chlamydiota</taxon>
        <taxon>Chlamydiia</taxon>
        <taxon>Parachlamydiales</taxon>
        <taxon>Candidatus Criblamydiaceae</taxon>
        <taxon>Candidatus Criblamydia</taxon>
    </lineage>
</organism>
<dbReference type="InterPro" id="IPR034733">
    <property type="entry name" value="AcCoA_carboxyl_beta"/>
</dbReference>
<evidence type="ECO:0000313" key="3">
    <source>
        <dbReference type="EMBL" id="CDR34686.1"/>
    </source>
</evidence>
<dbReference type="PROSITE" id="PS50989">
    <property type="entry name" value="COA_CT_CTER"/>
    <property type="match status" value="1"/>
</dbReference>
<evidence type="ECO:0000259" key="1">
    <source>
        <dbReference type="PROSITE" id="PS50980"/>
    </source>
</evidence>
<dbReference type="RefSeq" id="WP_053331976.1">
    <property type="nucleotide sequence ID" value="NZ_CCEJ010000009.1"/>
</dbReference>
<dbReference type="Pfam" id="PF01039">
    <property type="entry name" value="Carboxyl_trans"/>
    <property type="match status" value="1"/>
</dbReference>
<keyword evidence="3" id="KW-0436">Ligase</keyword>
<dbReference type="InterPro" id="IPR011763">
    <property type="entry name" value="COA_CT_C"/>
</dbReference>
<evidence type="ECO:0000313" key="4">
    <source>
        <dbReference type="Proteomes" id="UP000031552"/>
    </source>
</evidence>
<dbReference type="STRING" id="1437425.CSEC_1879"/>
<dbReference type="GO" id="GO:0004485">
    <property type="term" value="F:methylcrotonoyl-CoA carboxylase activity"/>
    <property type="evidence" value="ECO:0007669"/>
    <property type="project" value="TreeGrafter"/>
</dbReference>
<sequence length="543" mass="59623">MAQKTKDPFMESPSLFTLSEEISIQESILREGGGKKGKERQSRLGRLTVRERLEILLDHPDAFFELGIWAGYKMYPEYGELPAAGVVTGIGEVCGRNVMVIANDATVKAGAFFPQSVKKLLRAQKIAFDCRLPIIYLVDSSGVFLPLQDEIFPDEDDFGRIFRNNAVLSASGIPQFSAIMGNCIAGGGYLPVLCDKLLMTEGSGLYLAGPALVKAAIGQIVDPEELGGAKMHAEISGTVDFLEKDDSSCLLRLRSLIDLLPTDPEPLRQMSFEVEHYPYTLYDLVGGENQKTYDTRNLLSCIIDRGSMQEYKAQYGPTIVTAFCKINGNPVGIVANQKKHGLTGKGEIELGGVLYAESADKAARFILDCNQMKLPLIFIQDVVGFMVGKEAEQTGIIRSGAKLVNAVSNSIVPKITLIVGNSFGAGNYALCGKAYDPNFIFAWPNAKYAVMGSEQAAETLIEVRKKSKERENEILSSDEIQKIYEELKNSYIEQMDIRYGAARGWIDKIIAPHATRDALTKALMLVKRAPLTNKSFHTGVFQV</sequence>
<dbReference type="EC" id="6.4.1.3" evidence="3"/>
<keyword evidence="4" id="KW-1185">Reference proteome</keyword>
<dbReference type="InterPro" id="IPR029045">
    <property type="entry name" value="ClpP/crotonase-like_dom_sf"/>
</dbReference>
<protein>
    <submittedName>
        <fullName evidence="3">Acetyl/propionyl-CoA carboxylase, beta subunit</fullName>
        <ecNumber evidence="3">6.4.1.3</ecNumber>
    </submittedName>
</protein>
<dbReference type="PANTHER" id="PTHR22855">
    <property type="entry name" value="ACETYL, PROPIONYL, PYRUVATE, AND GLUTACONYL CARBOXYLASE-RELATED"/>
    <property type="match status" value="1"/>
</dbReference>
<feature type="domain" description="CoA carboxyltransferase N-terminal" evidence="1">
    <location>
        <begin position="15"/>
        <end position="272"/>
    </location>
</feature>
<accession>A0A090D074</accession>
<feature type="domain" description="CoA carboxyltransferase C-terminal" evidence="2">
    <location>
        <begin position="265"/>
        <end position="529"/>
    </location>
</feature>
<dbReference type="PANTHER" id="PTHR22855:SF13">
    <property type="entry name" value="METHYLCROTONOYL-COA CARBOXYLASE BETA CHAIN, MITOCHONDRIAL"/>
    <property type="match status" value="1"/>
</dbReference>
<dbReference type="eggNOG" id="COG4799">
    <property type="taxonomic scope" value="Bacteria"/>
</dbReference>